<evidence type="ECO:0000313" key="3">
    <source>
        <dbReference type="Proteomes" id="UP000241118"/>
    </source>
</evidence>
<dbReference type="Pfam" id="PF10067">
    <property type="entry name" value="DUF2306"/>
    <property type="match status" value="1"/>
</dbReference>
<accession>A0A2P8IES0</accession>
<feature type="transmembrane region" description="Helical" evidence="1">
    <location>
        <begin position="149"/>
        <end position="171"/>
    </location>
</feature>
<evidence type="ECO:0000256" key="1">
    <source>
        <dbReference type="SAM" id="Phobius"/>
    </source>
</evidence>
<feature type="transmembrane region" description="Helical" evidence="1">
    <location>
        <begin position="117"/>
        <end position="137"/>
    </location>
</feature>
<dbReference type="EMBL" id="PYAX01000003">
    <property type="protein sequence ID" value="PSL56940.1"/>
    <property type="molecule type" value="Genomic_DNA"/>
</dbReference>
<name>A0A2P8IES0_SACCR</name>
<dbReference type="OrthoDB" id="4698148at2"/>
<comment type="caution">
    <text evidence="2">The sequence shown here is derived from an EMBL/GenBank/DDBJ whole genome shotgun (WGS) entry which is preliminary data.</text>
</comment>
<gene>
    <name evidence="2" type="ORF">B0I31_103700</name>
</gene>
<dbReference type="Proteomes" id="UP000241118">
    <property type="component" value="Unassembled WGS sequence"/>
</dbReference>
<evidence type="ECO:0000313" key="2">
    <source>
        <dbReference type="EMBL" id="PSL56940.1"/>
    </source>
</evidence>
<dbReference type="AlphaFoldDB" id="A0A2P8IES0"/>
<keyword evidence="1" id="KW-1133">Transmembrane helix</keyword>
<dbReference type="RefSeq" id="WP_106615303.1">
    <property type="nucleotide sequence ID" value="NZ_PYAX01000003.1"/>
</dbReference>
<proteinExistence type="predicted"/>
<feature type="transmembrane region" description="Helical" evidence="1">
    <location>
        <begin position="86"/>
        <end position="105"/>
    </location>
</feature>
<organism evidence="2 3">
    <name type="scientific">Saccharothrix carnea</name>
    <dbReference type="NCBI Taxonomy" id="1280637"/>
    <lineage>
        <taxon>Bacteria</taxon>
        <taxon>Bacillati</taxon>
        <taxon>Actinomycetota</taxon>
        <taxon>Actinomycetes</taxon>
        <taxon>Pseudonocardiales</taxon>
        <taxon>Pseudonocardiaceae</taxon>
        <taxon>Saccharothrix</taxon>
    </lineage>
</organism>
<protein>
    <submittedName>
        <fullName evidence="2">Putative membrane protein</fullName>
    </submittedName>
</protein>
<keyword evidence="1" id="KW-0472">Membrane</keyword>
<keyword evidence="1" id="KW-0812">Transmembrane</keyword>
<feature type="transmembrane region" description="Helical" evidence="1">
    <location>
        <begin position="43"/>
        <end position="66"/>
    </location>
</feature>
<reference evidence="2 3" key="1">
    <citation type="submission" date="2018-03" db="EMBL/GenBank/DDBJ databases">
        <title>Genomic Encyclopedia of Type Strains, Phase III (KMG-III): the genomes of soil and plant-associated and newly described type strains.</title>
        <authorList>
            <person name="Whitman W."/>
        </authorList>
    </citation>
    <scope>NUCLEOTIDE SEQUENCE [LARGE SCALE GENOMIC DNA]</scope>
    <source>
        <strain evidence="2 3">CGMCC 4.7097</strain>
    </source>
</reference>
<dbReference type="InterPro" id="IPR018750">
    <property type="entry name" value="DUF2306_membrane"/>
</dbReference>
<keyword evidence="3" id="KW-1185">Reference proteome</keyword>
<sequence length="220" mass="23917">MTSSRSWLLPTALVALTLIPVAGGALRLTDLAGGEVTPENARFFAAPVPVVLHIFGAVAYCLGGAFQFSPGFRRRKPRTHRYLGRVLIPAGLLMSLTGLWMTLFYPYPEGDGDLLAAFRLVTGSVTTLALVLGFLAIRRRDLPRHRAWMIRGYALAQGAGTQALVTIAWVVLVGPATGLTRTLLLGLGWVINVAVAEWAIAEPGRRRRTLYRAKRAERTA</sequence>
<feature type="transmembrane region" description="Helical" evidence="1">
    <location>
        <begin position="183"/>
        <end position="201"/>
    </location>
</feature>